<dbReference type="Pfam" id="PF07596">
    <property type="entry name" value="SBP_bac_10"/>
    <property type="match status" value="1"/>
</dbReference>
<gene>
    <name evidence="3" type="ORF">Poly51_08230</name>
</gene>
<keyword evidence="1" id="KW-1133">Transmembrane helix</keyword>
<dbReference type="SUPFAM" id="SSF54523">
    <property type="entry name" value="Pili subunits"/>
    <property type="match status" value="1"/>
</dbReference>
<keyword evidence="1" id="KW-0812">Transmembrane</keyword>
<sequence length="344" mass="38293">MVCYTSVRYSVTLGWRVARPISLRLSWCVWNLIAQSVESNLMHQRTNPAFTLVELLVVIAIIAVLVGLLLPAVQAAREAARRMSCSNNLRQVALAAHNYHAAYRQFPRRASPTHLHSWAAALLPFIEEGDIYSRYDFSVRWDAPKNRDVIDKHVDTFLCPSTPDNRMLDRINANIRTAPIGYVPHEHITRDIINAGFIKPRVSRIGLISPSITRFRDVLDGTSNTMLLVECAGRPQYWVVNRLGPPTNNNGCGNANVSGGRAKHGGWADAGNFIPIHGFSDDGLSCSGPWLINKTNNNEAYSFHTGGLQINLADGSTRFLTEYIDREIYASLITKAGHEVIEAF</sequence>
<dbReference type="InterPro" id="IPR012902">
    <property type="entry name" value="N_methyl_site"/>
</dbReference>
<name>A0A5C6FFG1_9BACT</name>
<dbReference type="PANTHER" id="PTHR30093:SF2">
    <property type="entry name" value="TYPE II SECRETION SYSTEM PROTEIN H"/>
    <property type="match status" value="1"/>
</dbReference>
<proteinExistence type="predicted"/>
<evidence type="ECO:0000313" key="3">
    <source>
        <dbReference type="EMBL" id="TWU60546.1"/>
    </source>
</evidence>
<dbReference type="Proteomes" id="UP000318288">
    <property type="component" value="Unassembled WGS sequence"/>
</dbReference>
<evidence type="ECO:0000259" key="2">
    <source>
        <dbReference type="Pfam" id="PF07596"/>
    </source>
</evidence>
<dbReference type="InterPro" id="IPR027558">
    <property type="entry name" value="Pre_pil_HX9DG_C"/>
</dbReference>
<keyword evidence="4" id="KW-1185">Reference proteome</keyword>
<accession>A0A5C6FFG1</accession>
<comment type="caution">
    <text evidence="3">The sequence shown here is derived from an EMBL/GenBank/DDBJ whole genome shotgun (WGS) entry which is preliminary data.</text>
</comment>
<dbReference type="InterPro" id="IPR045584">
    <property type="entry name" value="Pilin-like"/>
</dbReference>
<dbReference type="AlphaFoldDB" id="A0A5C6FFG1"/>
<organism evidence="3 4">
    <name type="scientific">Rubripirellula tenax</name>
    <dbReference type="NCBI Taxonomy" id="2528015"/>
    <lineage>
        <taxon>Bacteria</taxon>
        <taxon>Pseudomonadati</taxon>
        <taxon>Planctomycetota</taxon>
        <taxon>Planctomycetia</taxon>
        <taxon>Pirellulales</taxon>
        <taxon>Pirellulaceae</taxon>
        <taxon>Rubripirellula</taxon>
    </lineage>
</organism>
<feature type="domain" description="DUF1559" evidence="2">
    <location>
        <begin position="74"/>
        <end position="327"/>
    </location>
</feature>
<dbReference type="NCBIfam" id="TIGR02532">
    <property type="entry name" value="IV_pilin_GFxxxE"/>
    <property type="match status" value="1"/>
</dbReference>
<dbReference type="Pfam" id="PF07963">
    <property type="entry name" value="N_methyl"/>
    <property type="match status" value="1"/>
</dbReference>
<keyword evidence="1" id="KW-0472">Membrane</keyword>
<feature type="transmembrane region" description="Helical" evidence="1">
    <location>
        <begin position="49"/>
        <end position="73"/>
    </location>
</feature>
<evidence type="ECO:0000256" key="1">
    <source>
        <dbReference type="SAM" id="Phobius"/>
    </source>
</evidence>
<dbReference type="PANTHER" id="PTHR30093">
    <property type="entry name" value="GENERAL SECRETION PATHWAY PROTEIN G"/>
    <property type="match status" value="1"/>
</dbReference>
<reference evidence="3 4" key="1">
    <citation type="submission" date="2019-02" db="EMBL/GenBank/DDBJ databases">
        <title>Deep-cultivation of Planctomycetes and their phenomic and genomic characterization uncovers novel biology.</title>
        <authorList>
            <person name="Wiegand S."/>
            <person name="Jogler M."/>
            <person name="Boedeker C."/>
            <person name="Pinto D."/>
            <person name="Vollmers J."/>
            <person name="Rivas-Marin E."/>
            <person name="Kohn T."/>
            <person name="Peeters S.H."/>
            <person name="Heuer A."/>
            <person name="Rast P."/>
            <person name="Oberbeckmann S."/>
            <person name="Bunk B."/>
            <person name="Jeske O."/>
            <person name="Meyerdierks A."/>
            <person name="Storesund J.E."/>
            <person name="Kallscheuer N."/>
            <person name="Luecker S."/>
            <person name="Lage O.M."/>
            <person name="Pohl T."/>
            <person name="Merkel B.J."/>
            <person name="Hornburger P."/>
            <person name="Mueller R.-W."/>
            <person name="Bruemmer F."/>
            <person name="Labrenz M."/>
            <person name="Spormann A.M."/>
            <person name="Op Den Camp H."/>
            <person name="Overmann J."/>
            <person name="Amann R."/>
            <person name="Jetten M.S.M."/>
            <person name="Mascher T."/>
            <person name="Medema M.H."/>
            <person name="Devos D.P."/>
            <person name="Kaster A.-K."/>
            <person name="Ovreas L."/>
            <person name="Rohde M."/>
            <person name="Galperin M.Y."/>
            <person name="Jogler C."/>
        </authorList>
    </citation>
    <scope>NUCLEOTIDE SEQUENCE [LARGE SCALE GENOMIC DNA]</scope>
    <source>
        <strain evidence="3 4">Poly51</strain>
    </source>
</reference>
<protein>
    <recommendedName>
        <fullName evidence="2">DUF1559 domain-containing protein</fullName>
    </recommendedName>
</protein>
<dbReference type="InterPro" id="IPR011453">
    <property type="entry name" value="DUF1559"/>
</dbReference>
<dbReference type="EMBL" id="SJPW01000001">
    <property type="protein sequence ID" value="TWU60546.1"/>
    <property type="molecule type" value="Genomic_DNA"/>
</dbReference>
<dbReference type="NCBIfam" id="TIGR04294">
    <property type="entry name" value="pre_pil_HX9DG"/>
    <property type="match status" value="1"/>
</dbReference>
<evidence type="ECO:0000313" key="4">
    <source>
        <dbReference type="Proteomes" id="UP000318288"/>
    </source>
</evidence>
<dbReference type="Gene3D" id="3.30.700.10">
    <property type="entry name" value="Glycoprotein, Type 4 Pilin"/>
    <property type="match status" value="1"/>
</dbReference>